<name>A0AA88KS26_NAELO</name>
<feature type="region of interest" description="Disordered" evidence="7">
    <location>
        <begin position="399"/>
        <end position="445"/>
    </location>
</feature>
<comment type="subcellular location">
    <subcellularLocation>
        <location evidence="1">Nucleus</location>
    </subcellularLocation>
</comment>
<sequence>MKPQQALVICPNLKLIHVPMFPNTTKVTYKYYREAFHEIFKLHVKDQLIPEFFERLRNSNEYVMRNERSDLNTLQQQGESHQQQPSSWHDWKFNMEKSSMDEVYIDLTPCFEQLIHQLLMKKISNDSNNNDKKDLLDTSSVSNNNTNNNNTNNNNTNTNNNNNNNNNNIPLDKKTSSSINHLLEKNSNSKMNSFPNLESSITLVQDSILQNMNQIEELKQNTHTVLDIHGTCMDWNFILNHQSQDSTLNHWKLFIASQCALFIRNRIKNDLNYELSCGISLNSKFISKLLCSKYKPFAQCVPLDQNYRDQTMIVYNHDHNNTTNSFMNELFKQTPIEKLSKLLGKNVIEQLKSGSTTMNSSMMIHFPPIHTILDLKQQLETNHHHGTCLYHVLNGVPTSNGSNSNSNSNNNSSLTSNGSNSNNSNSNSSRKSSNNKNTTTTTTTTNITHTLMQLLGINTQTTQTTMKDQMVKDSFQNPPKTISASMSLTPIHISHVHTSIRKVIGYIAMELCERIHEDSLMYQCPVSVSGGSVSGSVRASNNSNKSRISDIDNNNNNNNATSSSSKSSSDDQSTNSRYPTSLTFKYRFENEKEESMTISIPSLFQNTSSNSSTGADSSSNSSTSADSNSSTSCHNSGNHSTVYRIKNDRFCLFSTTNSNASPILSSDQLTDVAIRMLRLSKKLSTFLHAKSLHDVFHKDEDERKLQDAKLQLRWIQLCYGSFEYPKQMTTTPKKSSRSSLWNHHESNTCKNYDEYSFKTTTTKQESDVNKSLTSSSSITSHSHSSTDSLSIDHFNGKVKCIICGKECFPSLIDVHVNSHFEKKQQRPRESLTLFNYFSPPEKKKKK</sequence>
<accession>A0AA88KS26</accession>
<keyword evidence="2" id="KW-0808">Transferase</keyword>
<evidence type="ECO:0000256" key="6">
    <source>
        <dbReference type="ARBA" id="ARBA00023242"/>
    </source>
</evidence>
<dbReference type="RefSeq" id="XP_044551679.1">
    <property type="nucleotide sequence ID" value="XM_044688615.1"/>
</dbReference>
<dbReference type="GeneID" id="68093737"/>
<dbReference type="InterPro" id="IPR043128">
    <property type="entry name" value="Rev_trsase/Diguanyl_cyclase"/>
</dbReference>
<feature type="compositionally biased region" description="Low complexity" evidence="7">
    <location>
        <begin position="143"/>
        <end position="168"/>
    </location>
</feature>
<evidence type="ECO:0000256" key="4">
    <source>
        <dbReference type="ARBA" id="ARBA00022763"/>
    </source>
</evidence>
<keyword evidence="6" id="KW-0539">Nucleus</keyword>
<feature type="compositionally biased region" description="Low complexity" evidence="7">
    <location>
        <begin position="606"/>
        <end position="638"/>
    </location>
</feature>
<feature type="region of interest" description="Disordered" evidence="7">
    <location>
        <begin position="766"/>
        <end position="788"/>
    </location>
</feature>
<feature type="region of interest" description="Disordered" evidence="7">
    <location>
        <begin position="603"/>
        <end position="638"/>
    </location>
</feature>
<dbReference type="EMBL" id="PYSW02000012">
    <property type="protein sequence ID" value="KAG2387687.1"/>
    <property type="molecule type" value="Genomic_DNA"/>
</dbReference>
<feature type="region of interest" description="Disordered" evidence="7">
    <location>
        <begin position="125"/>
        <end position="174"/>
    </location>
</feature>
<dbReference type="Gene3D" id="3.30.70.270">
    <property type="match status" value="1"/>
</dbReference>
<protein>
    <submittedName>
        <fullName evidence="8">Uncharacterized protein</fullName>
    </submittedName>
</protein>
<gene>
    <name evidence="8" type="ORF">C9374_001281</name>
</gene>
<feature type="compositionally biased region" description="Low complexity" evidence="7">
    <location>
        <begin position="531"/>
        <end position="577"/>
    </location>
</feature>
<evidence type="ECO:0000313" key="8">
    <source>
        <dbReference type="EMBL" id="KAG2387687.1"/>
    </source>
</evidence>
<dbReference type="PANTHER" id="PTHR45873">
    <property type="entry name" value="DNA POLYMERASE ETA"/>
    <property type="match status" value="1"/>
</dbReference>
<dbReference type="PANTHER" id="PTHR45873:SF1">
    <property type="entry name" value="DNA POLYMERASE ETA"/>
    <property type="match status" value="1"/>
</dbReference>
<keyword evidence="5" id="KW-0234">DNA repair</keyword>
<comment type="caution">
    <text evidence="8">The sequence shown here is derived from an EMBL/GenBank/DDBJ whole genome shotgun (WGS) entry which is preliminary data.</text>
</comment>
<evidence type="ECO:0000313" key="9">
    <source>
        <dbReference type="Proteomes" id="UP000816034"/>
    </source>
</evidence>
<dbReference type="GO" id="GO:0003887">
    <property type="term" value="F:DNA-directed DNA polymerase activity"/>
    <property type="evidence" value="ECO:0007669"/>
    <property type="project" value="TreeGrafter"/>
</dbReference>
<evidence type="ECO:0000256" key="5">
    <source>
        <dbReference type="ARBA" id="ARBA00023204"/>
    </source>
</evidence>
<dbReference type="GO" id="GO:0006281">
    <property type="term" value="P:DNA repair"/>
    <property type="evidence" value="ECO:0007669"/>
    <property type="project" value="UniProtKB-KW"/>
</dbReference>
<dbReference type="GO" id="GO:0005634">
    <property type="term" value="C:nucleus"/>
    <property type="evidence" value="ECO:0007669"/>
    <property type="project" value="UniProtKB-SubCell"/>
</dbReference>
<evidence type="ECO:0000256" key="2">
    <source>
        <dbReference type="ARBA" id="ARBA00022679"/>
    </source>
</evidence>
<evidence type="ECO:0000256" key="3">
    <source>
        <dbReference type="ARBA" id="ARBA00022723"/>
    </source>
</evidence>
<dbReference type="InterPro" id="IPR052230">
    <property type="entry name" value="DNA_polymerase_eta"/>
</dbReference>
<dbReference type="SUPFAM" id="SSF56672">
    <property type="entry name" value="DNA/RNA polymerases"/>
    <property type="match status" value="1"/>
</dbReference>
<dbReference type="Proteomes" id="UP000816034">
    <property type="component" value="Unassembled WGS sequence"/>
</dbReference>
<evidence type="ECO:0000256" key="7">
    <source>
        <dbReference type="SAM" id="MobiDB-lite"/>
    </source>
</evidence>
<dbReference type="GO" id="GO:0009314">
    <property type="term" value="P:response to radiation"/>
    <property type="evidence" value="ECO:0007669"/>
    <property type="project" value="TreeGrafter"/>
</dbReference>
<dbReference type="GO" id="GO:0042276">
    <property type="term" value="P:error-prone translesion synthesis"/>
    <property type="evidence" value="ECO:0007669"/>
    <property type="project" value="TreeGrafter"/>
</dbReference>
<feature type="region of interest" description="Disordered" evidence="7">
    <location>
        <begin position="531"/>
        <end position="578"/>
    </location>
</feature>
<dbReference type="GO" id="GO:0005657">
    <property type="term" value="C:replication fork"/>
    <property type="evidence" value="ECO:0007669"/>
    <property type="project" value="TreeGrafter"/>
</dbReference>
<dbReference type="GO" id="GO:0046872">
    <property type="term" value="F:metal ion binding"/>
    <property type="evidence" value="ECO:0007669"/>
    <property type="project" value="UniProtKB-KW"/>
</dbReference>
<dbReference type="GO" id="GO:0035861">
    <property type="term" value="C:site of double-strand break"/>
    <property type="evidence" value="ECO:0007669"/>
    <property type="project" value="TreeGrafter"/>
</dbReference>
<organism evidence="8 9">
    <name type="scientific">Naegleria lovaniensis</name>
    <name type="common">Amoeba</name>
    <dbReference type="NCBI Taxonomy" id="51637"/>
    <lineage>
        <taxon>Eukaryota</taxon>
        <taxon>Discoba</taxon>
        <taxon>Heterolobosea</taxon>
        <taxon>Tetramitia</taxon>
        <taxon>Eutetramitia</taxon>
        <taxon>Vahlkampfiidae</taxon>
        <taxon>Naegleria</taxon>
    </lineage>
</organism>
<keyword evidence="9" id="KW-1185">Reference proteome</keyword>
<reference evidence="8 9" key="1">
    <citation type="journal article" date="2018" name="BMC Genomics">
        <title>The genome of Naegleria lovaniensis, the basis for a comparative approach to unravel pathogenicity factors of the human pathogenic amoeba N. fowleri.</title>
        <authorList>
            <person name="Liechti N."/>
            <person name="Schurch N."/>
            <person name="Bruggmann R."/>
            <person name="Wittwer M."/>
        </authorList>
    </citation>
    <scope>NUCLEOTIDE SEQUENCE [LARGE SCALE GENOMIC DNA]</scope>
    <source>
        <strain evidence="8 9">ATCC 30569</strain>
    </source>
</reference>
<feature type="compositionally biased region" description="Low complexity" evidence="7">
    <location>
        <begin position="771"/>
        <end position="788"/>
    </location>
</feature>
<dbReference type="AlphaFoldDB" id="A0AA88KS26"/>
<proteinExistence type="predicted"/>
<dbReference type="InterPro" id="IPR043502">
    <property type="entry name" value="DNA/RNA_pol_sf"/>
</dbReference>
<evidence type="ECO:0000256" key="1">
    <source>
        <dbReference type="ARBA" id="ARBA00004123"/>
    </source>
</evidence>
<keyword evidence="3" id="KW-0479">Metal-binding</keyword>
<keyword evidence="4" id="KW-0227">DNA damage</keyword>